<dbReference type="FunFam" id="3.30.565.10:FF:000010">
    <property type="entry name" value="Sensor histidine kinase RcsC"/>
    <property type="match status" value="1"/>
</dbReference>
<dbReference type="GO" id="GO:0000155">
    <property type="term" value="F:phosphorelay sensor kinase activity"/>
    <property type="evidence" value="ECO:0007669"/>
    <property type="project" value="InterPro"/>
</dbReference>
<dbReference type="Pfam" id="PF02518">
    <property type="entry name" value="HATPase_c"/>
    <property type="match status" value="1"/>
</dbReference>
<dbReference type="GO" id="GO:0005524">
    <property type="term" value="F:ATP binding"/>
    <property type="evidence" value="ECO:0007669"/>
    <property type="project" value="UniProtKB-KW"/>
</dbReference>
<dbReference type="Gene3D" id="3.40.50.2300">
    <property type="match status" value="1"/>
</dbReference>
<dbReference type="CDD" id="cd00082">
    <property type="entry name" value="HisKA"/>
    <property type="match status" value="1"/>
</dbReference>
<dbReference type="InterPro" id="IPR036097">
    <property type="entry name" value="HisK_dim/P_sf"/>
</dbReference>
<keyword evidence="8" id="KW-0067">ATP-binding</keyword>
<evidence type="ECO:0000313" key="17">
    <source>
        <dbReference type="EMBL" id="SHE98817.1"/>
    </source>
</evidence>
<evidence type="ECO:0000256" key="12">
    <source>
        <dbReference type="ARBA" id="ARBA00068150"/>
    </source>
</evidence>
<dbReference type="SUPFAM" id="SSF52172">
    <property type="entry name" value="CheY-like"/>
    <property type="match status" value="1"/>
</dbReference>
<evidence type="ECO:0000256" key="13">
    <source>
        <dbReference type="PROSITE-ProRule" id="PRU00169"/>
    </source>
</evidence>
<dbReference type="InterPro" id="IPR011006">
    <property type="entry name" value="CheY-like_superfamily"/>
</dbReference>
<evidence type="ECO:0000256" key="9">
    <source>
        <dbReference type="ARBA" id="ARBA00023012"/>
    </source>
</evidence>
<dbReference type="InterPro" id="IPR001789">
    <property type="entry name" value="Sig_transdc_resp-reg_receiver"/>
</dbReference>
<dbReference type="SMART" id="SM00388">
    <property type="entry name" value="HisKA"/>
    <property type="match status" value="1"/>
</dbReference>
<dbReference type="GO" id="GO:0005886">
    <property type="term" value="C:plasma membrane"/>
    <property type="evidence" value="ECO:0007669"/>
    <property type="project" value="UniProtKB-SubCell"/>
</dbReference>
<evidence type="ECO:0000256" key="7">
    <source>
        <dbReference type="ARBA" id="ARBA00022777"/>
    </source>
</evidence>
<dbReference type="RefSeq" id="WP_072756039.1">
    <property type="nucleotide sequence ID" value="NZ_FQUK01000024.1"/>
</dbReference>
<evidence type="ECO:0000256" key="6">
    <source>
        <dbReference type="ARBA" id="ARBA00022741"/>
    </source>
</evidence>
<keyword evidence="5" id="KW-0808">Transferase</keyword>
<feature type="transmembrane region" description="Helical" evidence="14">
    <location>
        <begin position="20"/>
        <end position="38"/>
    </location>
</feature>
<dbReference type="Pfam" id="PF00072">
    <property type="entry name" value="Response_reg"/>
    <property type="match status" value="1"/>
</dbReference>
<reference evidence="18" key="1">
    <citation type="submission" date="2016-11" db="EMBL/GenBank/DDBJ databases">
        <authorList>
            <person name="Varghese N."/>
            <person name="Submissions S."/>
        </authorList>
    </citation>
    <scope>NUCLEOTIDE SEQUENCE [LARGE SCALE GENOMIC DNA]</scope>
    <source>
        <strain evidence="18">DSM 14834</strain>
    </source>
</reference>
<comment type="subunit">
    <text evidence="11">At low DSF concentrations, interacts with RpfF.</text>
</comment>
<dbReference type="SMART" id="SM00448">
    <property type="entry name" value="REC"/>
    <property type="match status" value="1"/>
</dbReference>
<evidence type="ECO:0000259" key="15">
    <source>
        <dbReference type="PROSITE" id="PS50109"/>
    </source>
</evidence>
<evidence type="ECO:0000256" key="5">
    <source>
        <dbReference type="ARBA" id="ARBA00022679"/>
    </source>
</evidence>
<keyword evidence="14" id="KW-0472">Membrane</keyword>
<evidence type="ECO:0000256" key="10">
    <source>
        <dbReference type="ARBA" id="ARBA00023026"/>
    </source>
</evidence>
<dbReference type="CDD" id="cd17546">
    <property type="entry name" value="REC_hyHK_CKI1_RcsC-like"/>
    <property type="match status" value="1"/>
</dbReference>
<dbReference type="PRINTS" id="PR00344">
    <property type="entry name" value="BCTRLSENSOR"/>
</dbReference>
<dbReference type="Pfam" id="PF00512">
    <property type="entry name" value="HisKA"/>
    <property type="match status" value="1"/>
</dbReference>
<dbReference type="Gene3D" id="3.30.565.10">
    <property type="entry name" value="Histidine kinase-like ATPase, C-terminal domain"/>
    <property type="match status" value="1"/>
</dbReference>
<keyword evidence="14" id="KW-0812">Transmembrane</keyword>
<evidence type="ECO:0000256" key="1">
    <source>
        <dbReference type="ARBA" id="ARBA00000085"/>
    </source>
</evidence>
<dbReference type="SUPFAM" id="SSF47384">
    <property type="entry name" value="Homodimeric domain of signal transducing histidine kinase"/>
    <property type="match status" value="1"/>
</dbReference>
<dbReference type="InterPro" id="IPR004358">
    <property type="entry name" value="Sig_transdc_His_kin-like_C"/>
</dbReference>
<keyword evidence="14" id="KW-1133">Transmembrane helix</keyword>
<feature type="modified residue" description="4-aspartylphosphate" evidence="13">
    <location>
        <position position="513"/>
    </location>
</feature>
<keyword evidence="6" id="KW-0547">Nucleotide-binding</keyword>
<dbReference type="PANTHER" id="PTHR45339">
    <property type="entry name" value="HYBRID SIGNAL TRANSDUCTION HISTIDINE KINASE J"/>
    <property type="match status" value="1"/>
</dbReference>
<dbReference type="PANTHER" id="PTHR45339:SF1">
    <property type="entry name" value="HYBRID SIGNAL TRANSDUCTION HISTIDINE KINASE J"/>
    <property type="match status" value="1"/>
</dbReference>
<evidence type="ECO:0000313" key="18">
    <source>
        <dbReference type="Proteomes" id="UP000242857"/>
    </source>
</evidence>
<dbReference type="Proteomes" id="UP000242857">
    <property type="component" value="Unassembled WGS sequence"/>
</dbReference>
<keyword evidence="7 17" id="KW-0418">Kinase</keyword>
<organism evidence="17 18">
    <name type="scientific">Thermomonas hydrothermalis</name>
    <dbReference type="NCBI Taxonomy" id="213588"/>
    <lineage>
        <taxon>Bacteria</taxon>
        <taxon>Pseudomonadati</taxon>
        <taxon>Pseudomonadota</taxon>
        <taxon>Gammaproteobacteria</taxon>
        <taxon>Lysobacterales</taxon>
        <taxon>Lysobacteraceae</taxon>
        <taxon>Thermomonas</taxon>
    </lineage>
</organism>
<feature type="transmembrane region" description="Helical" evidence="14">
    <location>
        <begin position="125"/>
        <end position="147"/>
    </location>
</feature>
<dbReference type="OrthoDB" id="9797243at2"/>
<feature type="transmembrane region" description="Helical" evidence="14">
    <location>
        <begin position="50"/>
        <end position="72"/>
    </location>
</feature>
<gene>
    <name evidence="17" type="ORF">SAMN02745204_01550</name>
</gene>
<keyword evidence="9" id="KW-0902">Two-component regulatory system</keyword>
<dbReference type="CDD" id="cd16922">
    <property type="entry name" value="HATPase_EvgS-ArcB-TorS-like"/>
    <property type="match status" value="1"/>
</dbReference>
<accession>A0A1M4XZ24</accession>
<dbReference type="SMART" id="SM00387">
    <property type="entry name" value="HATPase_c"/>
    <property type="match status" value="1"/>
</dbReference>
<sequence>MAIFSALRDRLRGRADSEHGQVLVRIVITALFSLYLGIEVGAGDLRPALWLTWLILLGELLLSLGLLVAILYRPAPSHVRRWIGMLADYAAMGGVMYLQGEPAAPLYAVYLWVTIGNGMRYGPMYLYAATALAVLSFGTMVQLTPFWRQNGYLSWGLLLGLAAVPMYFLSLLKALTRAVDEARRANEAKSRFLANMSHEFRTPLNGISGMSELLSSTRLDPEQRGYVETIQAATRALLALVEDVLDISVIEAGKLKLHVDVFDLHALIEEINLILRPNARAKQLEYVVVVAPDVPTRLRGDSAHLRQVLVNLLSNAIKFTESGEVRMQVERIGDSGPGKVRLRFTVSDTGIGIPASARARLFEAFEQVDNSLSRRYQGTGLGTTIAKGLAEAMGGSIGFESSENVGSRFWVELPFETADAYVPMLAPAARAPAGEAAAEASPPPNVIAFGDPFLRHRARVRSARILVADDHAANRLLLQGVLQKAGHRVMTVEDGETALDALADGEFDLALVDLHMPVISGMDLLRQLRVMQAGARPRTPVVIVSADASPDAMRNCRDAGAHAFITKPFTASQLLDVIAGILTNEDAAPAAAESGSIAIPVETVHV</sequence>
<dbReference type="Gene3D" id="1.10.287.130">
    <property type="match status" value="1"/>
</dbReference>
<comment type="subcellular location">
    <subcellularLocation>
        <location evidence="2">Cell inner membrane</location>
        <topology evidence="2">Multi-pass membrane protein</topology>
    </subcellularLocation>
</comment>
<dbReference type="InterPro" id="IPR005467">
    <property type="entry name" value="His_kinase_dom"/>
</dbReference>
<evidence type="ECO:0000256" key="8">
    <source>
        <dbReference type="ARBA" id="ARBA00022840"/>
    </source>
</evidence>
<dbReference type="FunFam" id="1.10.287.130:FF:000002">
    <property type="entry name" value="Two-component osmosensing histidine kinase"/>
    <property type="match status" value="1"/>
</dbReference>
<dbReference type="STRING" id="213588.SAMN02745204_01550"/>
<dbReference type="EC" id="2.7.13.3" evidence="3"/>
<dbReference type="PROSITE" id="PS50110">
    <property type="entry name" value="RESPONSE_REGULATORY"/>
    <property type="match status" value="1"/>
</dbReference>
<feature type="transmembrane region" description="Helical" evidence="14">
    <location>
        <begin position="153"/>
        <end position="175"/>
    </location>
</feature>
<keyword evidence="18" id="KW-1185">Reference proteome</keyword>
<feature type="domain" description="Response regulatory" evidence="16">
    <location>
        <begin position="464"/>
        <end position="582"/>
    </location>
</feature>
<evidence type="ECO:0000256" key="4">
    <source>
        <dbReference type="ARBA" id="ARBA00022553"/>
    </source>
</evidence>
<name>A0A1M4XZ24_9GAMM</name>
<dbReference type="AlphaFoldDB" id="A0A1M4XZ24"/>
<evidence type="ECO:0000256" key="11">
    <source>
        <dbReference type="ARBA" id="ARBA00064003"/>
    </source>
</evidence>
<keyword evidence="4 13" id="KW-0597">Phosphoprotein</keyword>
<dbReference type="PROSITE" id="PS50109">
    <property type="entry name" value="HIS_KIN"/>
    <property type="match status" value="1"/>
</dbReference>
<dbReference type="SUPFAM" id="SSF55874">
    <property type="entry name" value="ATPase domain of HSP90 chaperone/DNA topoisomerase II/histidine kinase"/>
    <property type="match status" value="1"/>
</dbReference>
<feature type="domain" description="Histidine kinase" evidence="15">
    <location>
        <begin position="195"/>
        <end position="417"/>
    </location>
</feature>
<protein>
    <recommendedName>
        <fullName evidence="12">Sensory/regulatory protein RpfC</fullName>
        <ecNumber evidence="3">2.7.13.3</ecNumber>
    </recommendedName>
</protein>
<evidence type="ECO:0000256" key="3">
    <source>
        <dbReference type="ARBA" id="ARBA00012438"/>
    </source>
</evidence>
<keyword evidence="10" id="KW-0843">Virulence</keyword>
<comment type="catalytic activity">
    <reaction evidence="1">
        <text>ATP + protein L-histidine = ADP + protein N-phospho-L-histidine.</text>
        <dbReference type="EC" id="2.7.13.3"/>
    </reaction>
</comment>
<dbReference type="InterPro" id="IPR036890">
    <property type="entry name" value="HATPase_C_sf"/>
</dbReference>
<proteinExistence type="predicted"/>
<evidence type="ECO:0000256" key="14">
    <source>
        <dbReference type="SAM" id="Phobius"/>
    </source>
</evidence>
<evidence type="ECO:0000259" key="16">
    <source>
        <dbReference type="PROSITE" id="PS50110"/>
    </source>
</evidence>
<dbReference type="InterPro" id="IPR003594">
    <property type="entry name" value="HATPase_dom"/>
</dbReference>
<evidence type="ECO:0000256" key="2">
    <source>
        <dbReference type="ARBA" id="ARBA00004429"/>
    </source>
</evidence>
<dbReference type="EMBL" id="FQUK01000024">
    <property type="protein sequence ID" value="SHE98817.1"/>
    <property type="molecule type" value="Genomic_DNA"/>
</dbReference>
<dbReference type="InterPro" id="IPR003661">
    <property type="entry name" value="HisK_dim/P_dom"/>
</dbReference>